<name>X1TND9_9ZZZZ</name>
<gene>
    <name evidence="1" type="ORF">S12H4_43292</name>
</gene>
<feature type="non-terminal residue" evidence="1">
    <location>
        <position position="127"/>
    </location>
</feature>
<protein>
    <submittedName>
        <fullName evidence="1">Uncharacterized protein</fullName>
    </submittedName>
</protein>
<comment type="caution">
    <text evidence="1">The sequence shown here is derived from an EMBL/GenBank/DDBJ whole genome shotgun (WGS) entry which is preliminary data.</text>
</comment>
<proteinExistence type="predicted"/>
<dbReference type="EMBL" id="BARW01026558">
    <property type="protein sequence ID" value="GAJ06779.1"/>
    <property type="molecule type" value="Genomic_DNA"/>
</dbReference>
<organism evidence="1">
    <name type="scientific">marine sediment metagenome</name>
    <dbReference type="NCBI Taxonomy" id="412755"/>
    <lineage>
        <taxon>unclassified sequences</taxon>
        <taxon>metagenomes</taxon>
        <taxon>ecological metagenomes</taxon>
    </lineage>
</organism>
<dbReference type="AlphaFoldDB" id="X1TND9"/>
<sequence length="127" mass="15146">MTKRKSTKQWAKFPMTLDDNYRRRLNPVTDNIRKLYLKLIEPELKKLLEFGYIDFEKISFDDSVEEKIGKLFHDFRVNYYGVAYPIGSDPKTLAWRNLIESQVKIESKSVARVHKRRFDKNVNFVLG</sequence>
<accession>X1TND9</accession>
<evidence type="ECO:0000313" key="1">
    <source>
        <dbReference type="EMBL" id="GAJ06779.1"/>
    </source>
</evidence>
<reference evidence="1" key="1">
    <citation type="journal article" date="2014" name="Front. Microbiol.">
        <title>High frequency of phylogenetically diverse reductive dehalogenase-homologous genes in deep subseafloor sedimentary metagenomes.</title>
        <authorList>
            <person name="Kawai M."/>
            <person name="Futagami T."/>
            <person name="Toyoda A."/>
            <person name="Takaki Y."/>
            <person name="Nishi S."/>
            <person name="Hori S."/>
            <person name="Arai W."/>
            <person name="Tsubouchi T."/>
            <person name="Morono Y."/>
            <person name="Uchiyama I."/>
            <person name="Ito T."/>
            <person name="Fujiyama A."/>
            <person name="Inagaki F."/>
            <person name="Takami H."/>
        </authorList>
    </citation>
    <scope>NUCLEOTIDE SEQUENCE</scope>
    <source>
        <strain evidence="1">Expedition CK06-06</strain>
    </source>
</reference>